<dbReference type="AlphaFoldDB" id="A0A0F9BYX2"/>
<protein>
    <recommendedName>
        <fullName evidence="1">NADP-dependent oxidoreductase domain-containing protein</fullName>
    </recommendedName>
</protein>
<comment type="caution">
    <text evidence="2">The sequence shown here is derived from an EMBL/GenBank/DDBJ whole genome shotgun (WGS) entry which is preliminary data.</text>
</comment>
<dbReference type="InterPro" id="IPR020471">
    <property type="entry name" value="AKR"/>
</dbReference>
<dbReference type="EMBL" id="LAZR01035580">
    <property type="protein sequence ID" value="KKL27130.1"/>
    <property type="molecule type" value="Genomic_DNA"/>
</dbReference>
<reference evidence="2" key="1">
    <citation type="journal article" date="2015" name="Nature">
        <title>Complex archaea that bridge the gap between prokaryotes and eukaryotes.</title>
        <authorList>
            <person name="Spang A."/>
            <person name="Saw J.H."/>
            <person name="Jorgensen S.L."/>
            <person name="Zaremba-Niedzwiedzka K."/>
            <person name="Martijn J."/>
            <person name="Lind A.E."/>
            <person name="van Eijk R."/>
            <person name="Schleper C."/>
            <person name="Guy L."/>
            <person name="Ettema T.J."/>
        </authorList>
    </citation>
    <scope>NUCLEOTIDE SEQUENCE</scope>
</reference>
<dbReference type="PANTHER" id="PTHR43638:SF3">
    <property type="entry name" value="ALDEHYDE REDUCTASE"/>
    <property type="match status" value="1"/>
</dbReference>
<accession>A0A0F9BYX2</accession>
<dbReference type="PANTHER" id="PTHR43638">
    <property type="entry name" value="OXIDOREDUCTASE, ALDO/KETO REDUCTASE FAMILY PROTEIN"/>
    <property type="match status" value="1"/>
</dbReference>
<dbReference type="InterPro" id="IPR018170">
    <property type="entry name" value="Aldo/ket_reductase_CS"/>
</dbReference>
<gene>
    <name evidence="2" type="ORF">LCGC14_2388280</name>
</gene>
<evidence type="ECO:0000313" key="2">
    <source>
        <dbReference type="EMBL" id="KKL27130.1"/>
    </source>
</evidence>
<sequence length="275" mass="31481">MRMVQLGKKGEQIPVLGQGTMGIKGGKSKEYYEKWKASLRKGIDLGMTHIDTAELYNFGKSEKIIGEVIKEYDRDDLFITSKLFPMHLGYNSMIKACNKSLERLDIKYLDLYLVHFPSFLFSKIEKHMKLMEQLLNEGKIRYIGVSNFSVDQFKRGQEYLKKAGIVANQLRANIMKQKHIHNSLPYYKKEGIILTAYSPLGHRGYTNLKIGMRSKLEQVANSHNATIQQIALAWLINHENVIAIPKAFQIEHVEANAATADIKLTEAELKQFCIE</sequence>
<dbReference type="PRINTS" id="PR00069">
    <property type="entry name" value="ALDKETRDTASE"/>
</dbReference>
<organism evidence="2">
    <name type="scientific">marine sediment metagenome</name>
    <dbReference type="NCBI Taxonomy" id="412755"/>
    <lineage>
        <taxon>unclassified sequences</taxon>
        <taxon>metagenomes</taxon>
        <taxon>ecological metagenomes</taxon>
    </lineage>
</organism>
<name>A0A0F9BYX2_9ZZZZ</name>
<dbReference type="InterPro" id="IPR023210">
    <property type="entry name" value="NADP_OxRdtase_dom"/>
</dbReference>
<dbReference type="Pfam" id="PF00248">
    <property type="entry name" value="Aldo_ket_red"/>
    <property type="match status" value="1"/>
</dbReference>
<evidence type="ECO:0000259" key="1">
    <source>
        <dbReference type="Pfam" id="PF00248"/>
    </source>
</evidence>
<dbReference type="SUPFAM" id="SSF51430">
    <property type="entry name" value="NAD(P)-linked oxidoreductase"/>
    <property type="match status" value="1"/>
</dbReference>
<dbReference type="InterPro" id="IPR036812">
    <property type="entry name" value="NAD(P)_OxRdtase_dom_sf"/>
</dbReference>
<feature type="domain" description="NADP-dependent oxidoreductase" evidence="1">
    <location>
        <begin position="16"/>
        <end position="271"/>
    </location>
</feature>
<dbReference type="PIRSF" id="PIRSF000097">
    <property type="entry name" value="AKR"/>
    <property type="match status" value="1"/>
</dbReference>
<proteinExistence type="predicted"/>
<dbReference type="Gene3D" id="3.20.20.100">
    <property type="entry name" value="NADP-dependent oxidoreductase domain"/>
    <property type="match status" value="1"/>
</dbReference>
<dbReference type="CDD" id="cd19072">
    <property type="entry name" value="AKR_AKR3F1-like"/>
    <property type="match status" value="1"/>
</dbReference>
<dbReference type="GO" id="GO:0016491">
    <property type="term" value="F:oxidoreductase activity"/>
    <property type="evidence" value="ECO:0007669"/>
    <property type="project" value="InterPro"/>
</dbReference>
<dbReference type="PROSITE" id="PS00062">
    <property type="entry name" value="ALDOKETO_REDUCTASE_2"/>
    <property type="match status" value="1"/>
</dbReference>